<evidence type="ECO:0000256" key="6">
    <source>
        <dbReference type="ARBA" id="ARBA00022824"/>
    </source>
</evidence>
<evidence type="ECO:0000256" key="7">
    <source>
        <dbReference type="ARBA" id="ARBA00023135"/>
    </source>
</evidence>
<dbReference type="PANTHER" id="PTHR14094">
    <property type="entry name" value="SIGNAL RECOGNITION PARTICLE 72"/>
    <property type="match status" value="1"/>
</dbReference>
<evidence type="ECO:0000259" key="10">
    <source>
        <dbReference type="Pfam" id="PF08492"/>
    </source>
</evidence>
<dbReference type="GO" id="GO:0008312">
    <property type="term" value="F:7S RNA binding"/>
    <property type="evidence" value="ECO:0007669"/>
    <property type="project" value="InterPro"/>
</dbReference>
<dbReference type="EMBL" id="JARIHO010000094">
    <property type="protein sequence ID" value="KAJ7306199.1"/>
    <property type="molecule type" value="Genomic_DNA"/>
</dbReference>
<feature type="domain" description="Signal recognition particle SRP72 subunit RNA-binding" evidence="10">
    <location>
        <begin position="252"/>
        <end position="289"/>
    </location>
</feature>
<evidence type="ECO:0000313" key="12">
    <source>
        <dbReference type="Proteomes" id="UP001218218"/>
    </source>
</evidence>
<dbReference type="AlphaFoldDB" id="A0AAD6Z4A4"/>
<dbReference type="GO" id="GO:0043022">
    <property type="term" value="F:ribosome binding"/>
    <property type="evidence" value="ECO:0007669"/>
    <property type="project" value="TreeGrafter"/>
</dbReference>
<evidence type="ECO:0000256" key="5">
    <source>
        <dbReference type="ARBA" id="ARBA00022490"/>
    </source>
</evidence>
<keyword evidence="7" id="KW-0733">Signal recognition particle</keyword>
<keyword evidence="8" id="KW-0687">Ribonucleoprotein</keyword>
<accession>A0AAD6Z4A4</accession>
<gene>
    <name evidence="11" type="ORF">DFH08DRAFT_918605</name>
</gene>
<evidence type="ECO:0000256" key="2">
    <source>
        <dbReference type="ARBA" id="ARBA00004496"/>
    </source>
</evidence>
<evidence type="ECO:0000256" key="8">
    <source>
        <dbReference type="ARBA" id="ARBA00023274"/>
    </source>
</evidence>
<feature type="compositionally biased region" description="Basic and acidic residues" evidence="9">
    <location>
        <begin position="276"/>
        <end position="286"/>
    </location>
</feature>
<feature type="compositionally biased region" description="Low complexity" evidence="9">
    <location>
        <begin position="236"/>
        <end position="251"/>
    </location>
</feature>
<evidence type="ECO:0000256" key="1">
    <source>
        <dbReference type="ARBA" id="ARBA00004240"/>
    </source>
</evidence>
<dbReference type="GO" id="GO:0005783">
    <property type="term" value="C:endoplasmic reticulum"/>
    <property type="evidence" value="ECO:0007669"/>
    <property type="project" value="UniProtKB-SubCell"/>
</dbReference>
<keyword evidence="5" id="KW-0963">Cytoplasm</keyword>
<dbReference type="GO" id="GO:0006614">
    <property type="term" value="P:SRP-dependent cotranslational protein targeting to membrane"/>
    <property type="evidence" value="ECO:0007669"/>
    <property type="project" value="InterPro"/>
</dbReference>
<reference evidence="11" key="1">
    <citation type="submission" date="2023-03" db="EMBL/GenBank/DDBJ databases">
        <title>Massive genome expansion in bonnet fungi (Mycena s.s.) driven by repeated elements and novel gene families across ecological guilds.</title>
        <authorList>
            <consortium name="Lawrence Berkeley National Laboratory"/>
            <person name="Harder C.B."/>
            <person name="Miyauchi S."/>
            <person name="Viragh M."/>
            <person name="Kuo A."/>
            <person name="Thoen E."/>
            <person name="Andreopoulos B."/>
            <person name="Lu D."/>
            <person name="Skrede I."/>
            <person name="Drula E."/>
            <person name="Henrissat B."/>
            <person name="Morin E."/>
            <person name="Kohler A."/>
            <person name="Barry K."/>
            <person name="LaButti K."/>
            <person name="Morin E."/>
            <person name="Salamov A."/>
            <person name="Lipzen A."/>
            <person name="Mereny Z."/>
            <person name="Hegedus B."/>
            <person name="Baldrian P."/>
            <person name="Stursova M."/>
            <person name="Weitz H."/>
            <person name="Taylor A."/>
            <person name="Grigoriev I.V."/>
            <person name="Nagy L.G."/>
            <person name="Martin F."/>
            <person name="Kauserud H."/>
        </authorList>
    </citation>
    <scope>NUCLEOTIDE SEQUENCE</scope>
    <source>
        <strain evidence="11">CBHHK002</strain>
    </source>
</reference>
<feature type="region of interest" description="Disordered" evidence="9">
    <location>
        <begin position="1"/>
        <end position="28"/>
    </location>
</feature>
<proteinExistence type="inferred from homology"/>
<protein>
    <recommendedName>
        <fullName evidence="4">Signal recognition particle subunit SRP72</fullName>
    </recommendedName>
</protein>
<dbReference type="SUPFAM" id="SSF48452">
    <property type="entry name" value="TPR-like"/>
    <property type="match status" value="1"/>
</dbReference>
<evidence type="ECO:0000256" key="9">
    <source>
        <dbReference type="SAM" id="MobiDB-lite"/>
    </source>
</evidence>
<dbReference type="PANTHER" id="PTHR14094:SF9">
    <property type="entry name" value="SIGNAL RECOGNITION PARTICLE SUBUNIT SRP72"/>
    <property type="match status" value="1"/>
</dbReference>
<dbReference type="Proteomes" id="UP001218218">
    <property type="component" value="Unassembled WGS sequence"/>
</dbReference>
<sequence length="334" mass="35333">MPAPKSKPSAPAKSTHGPKPKTGTSLPVPEQLKRLFKTLCAQIDGGHHSNAIKTCDKILRISVSDPDALQTKLFLLLTTDQPAAAITLIESLSGEGSNALRYSFERAYALYCLHKKDEARAALAQDAEGVDARGVRHLEAQLVRLLSHHSSFVRVGLIIMDTLQNYREGAYAEAFEIYNELLDSAPTAEEQADILTNTEAASAHLEFIDTTFLHALDALPTAVQSQLEDAPPPTAAPHAPLAAVAAAPAPAKETPEKKKTVRLPKGVVLGVTPPPDPERWLKKSERTNFGQRRRKGGAGGGGGATQGSAADVPAAVESGKGGSGNAKGKGKKKK</sequence>
<dbReference type="Pfam" id="PF08492">
    <property type="entry name" value="SRP72"/>
    <property type="match status" value="1"/>
</dbReference>
<dbReference type="GO" id="GO:0005786">
    <property type="term" value="C:signal recognition particle, endoplasmic reticulum targeting"/>
    <property type="evidence" value="ECO:0007669"/>
    <property type="project" value="UniProtKB-KW"/>
</dbReference>
<evidence type="ECO:0000256" key="3">
    <source>
        <dbReference type="ARBA" id="ARBA00007676"/>
    </source>
</evidence>
<evidence type="ECO:0000256" key="4">
    <source>
        <dbReference type="ARBA" id="ARBA00018350"/>
    </source>
</evidence>
<organism evidence="11 12">
    <name type="scientific">Mycena albidolilacea</name>
    <dbReference type="NCBI Taxonomy" id="1033008"/>
    <lineage>
        <taxon>Eukaryota</taxon>
        <taxon>Fungi</taxon>
        <taxon>Dikarya</taxon>
        <taxon>Basidiomycota</taxon>
        <taxon>Agaricomycotina</taxon>
        <taxon>Agaricomycetes</taxon>
        <taxon>Agaricomycetidae</taxon>
        <taxon>Agaricales</taxon>
        <taxon>Marasmiineae</taxon>
        <taxon>Mycenaceae</taxon>
        <taxon>Mycena</taxon>
    </lineage>
</organism>
<keyword evidence="6" id="KW-0256">Endoplasmic reticulum</keyword>
<dbReference type="Gene3D" id="1.25.40.10">
    <property type="entry name" value="Tetratricopeptide repeat domain"/>
    <property type="match status" value="1"/>
</dbReference>
<feature type="region of interest" description="Disordered" evidence="9">
    <location>
        <begin position="224"/>
        <end position="334"/>
    </location>
</feature>
<dbReference type="InterPro" id="IPR011990">
    <property type="entry name" value="TPR-like_helical_dom_sf"/>
</dbReference>
<keyword evidence="12" id="KW-1185">Reference proteome</keyword>
<comment type="caution">
    <text evidence="11">The sequence shown here is derived from an EMBL/GenBank/DDBJ whole genome shotgun (WGS) entry which is preliminary data.</text>
</comment>
<dbReference type="InterPro" id="IPR013699">
    <property type="entry name" value="Signal_recog_part_SRP72_RNA-bd"/>
</dbReference>
<feature type="compositionally biased region" description="Low complexity" evidence="9">
    <location>
        <begin position="1"/>
        <end position="14"/>
    </location>
</feature>
<dbReference type="InterPro" id="IPR026270">
    <property type="entry name" value="SRP72"/>
</dbReference>
<comment type="similarity">
    <text evidence="3">Belongs to the SRP72 family.</text>
</comment>
<name>A0AAD6Z4A4_9AGAR</name>
<evidence type="ECO:0000313" key="11">
    <source>
        <dbReference type="EMBL" id="KAJ7306199.1"/>
    </source>
</evidence>
<comment type="subcellular location">
    <subcellularLocation>
        <location evidence="2">Cytoplasm</location>
    </subcellularLocation>
    <subcellularLocation>
        <location evidence="1">Endoplasmic reticulum</location>
    </subcellularLocation>
</comment>